<feature type="transmembrane region" description="Helical" evidence="2">
    <location>
        <begin position="140"/>
        <end position="156"/>
    </location>
</feature>
<evidence type="ECO:0000313" key="4">
    <source>
        <dbReference type="EMBL" id="BAN34098.1"/>
    </source>
</evidence>
<evidence type="ECO:0000259" key="3">
    <source>
        <dbReference type="Pfam" id="PF14020"/>
    </source>
</evidence>
<reference evidence="4 5" key="1">
    <citation type="journal article" date="2012" name="Appl. Environ. Microbiol.">
        <title>Draft genome sequence of a psychrotolerant sulfur-oxidizing bacterium, Sulfuricella denitrificans skB26, and proteomic insights into cold adaptation.</title>
        <authorList>
            <person name="Watanabe T."/>
            <person name="Kojima H."/>
            <person name="Fukui M."/>
        </authorList>
    </citation>
    <scope>NUCLEOTIDE SEQUENCE [LARGE SCALE GENOMIC DNA]</scope>
    <source>
        <strain evidence="5">skB26</strain>
    </source>
</reference>
<keyword evidence="5" id="KW-1185">Reference proteome</keyword>
<keyword evidence="2" id="KW-0812">Transmembrane</keyword>
<gene>
    <name evidence="4" type="ORF">SCD_n00249</name>
</gene>
<name>S6AAV7_SULDS</name>
<evidence type="ECO:0000256" key="2">
    <source>
        <dbReference type="SAM" id="Phobius"/>
    </source>
</evidence>
<dbReference type="HOGENOM" id="CLU_062242_0_0_4"/>
<feature type="transmembrane region" description="Helical" evidence="2">
    <location>
        <begin position="117"/>
        <end position="134"/>
    </location>
</feature>
<dbReference type="Pfam" id="PF14020">
    <property type="entry name" value="DUF4236"/>
    <property type="match status" value="1"/>
</dbReference>
<evidence type="ECO:0000313" key="5">
    <source>
        <dbReference type="Proteomes" id="UP000015559"/>
    </source>
</evidence>
<protein>
    <recommendedName>
        <fullName evidence="3">DUF4236 domain-containing protein</fullName>
    </recommendedName>
</protein>
<dbReference type="OrthoDB" id="9806903at2"/>
<dbReference type="RefSeq" id="WP_009206957.1">
    <property type="nucleotide sequence ID" value="NC_022357.1"/>
</dbReference>
<dbReference type="STRING" id="1163617.SCD_n00249"/>
<organism evidence="4 5">
    <name type="scientific">Sulfuricella denitrificans (strain DSM 22764 / NBRC 105220 / skB26)</name>
    <dbReference type="NCBI Taxonomy" id="1163617"/>
    <lineage>
        <taxon>Bacteria</taxon>
        <taxon>Pseudomonadati</taxon>
        <taxon>Pseudomonadota</taxon>
        <taxon>Betaproteobacteria</taxon>
        <taxon>Nitrosomonadales</taxon>
        <taxon>Sulfuricellaceae</taxon>
        <taxon>Sulfuricella</taxon>
    </lineage>
</organism>
<dbReference type="EMBL" id="AP013066">
    <property type="protein sequence ID" value="BAN34098.1"/>
    <property type="molecule type" value="Genomic_DNA"/>
</dbReference>
<sequence>MGFYLRKSISVGPLRFNLSKSGIGVSAGVKGLRFGVGPRGNYVHMGRGGLYYRATIPSSSAPSEQRRQPAQRLDPQIPPGTRAPLEEIESADVAQIVDSSSRELLNELNQKQKTTRLWPIVAVASMAVLIVGLSSGWPNWLLVLLFLVAIAGTYVAHGRDALAKTVVLFYDFDPEMENAYGQLHSCAGRLADCAAAWHIEAEGKVHDRKYHAGASNLVSRKQTFVRRAEPPYVKTNIETIAIGVGRQTLHFFPDRVLIYDQNGVGAVGYQELRVNVGTRRFIESDPVPRDAKVVDRTWKYVNKSGGPDRRFKDNKELPICLYEEISLSSQTGLNEVLQISQCGGGESFAAAIALLGQKIPQEGNGAIPAG</sequence>
<dbReference type="eggNOG" id="COG0457">
    <property type="taxonomic scope" value="Bacteria"/>
</dbReference>
<feature type="domain" description="DUF4236" evidence="3">
    <location>
        <begin position="3"/>
        <end position="53"/>
    </location>
</feature>
<evidence type="ECO:0000256" key="1">
    <source>
        <dbReference type="SAM" id="MobiDB-lite"/>
    </source>
</evidence>
<proteinExistence type="predicted"/>
<dbReference type="Proteomes" id="UP000015559">
    <property type="component" value="Chromosome"/>
</dbReference>
<feature type="region of interest" description="Disordered" evidence="1">
    <location>
        <begin position="58"/>
        <end position="84"/>
    </location>
</feature>
<dbReference type="KEGG" id="sdr:SCD_n00249"/>
<keyword evidence="2" id="KW-0472">Membrane</keyword>
<accession>S6AAV7</accession>
<dbReference type="AlphaFoldDB" id="S6AAV7"/>
<dbReference type="InterPro" id="IPR025330">
    <property type="entry name" value="DUF4236"/>
</dbReference>
<keyword evidence="2" id="KW-1133">Transmembrane helix</keyword>